<proteinExistence type="predicted"/>
<evidence type="ECO:0000313" key="1">
    <source>
        <dbReference type="EMBL" id="AJF66761.1"/>
    </source>
</evidence>
<evidence type="ECO:0008006" key="3">
    <source>
        <dbReference type="Google" id="ProtNLM"/>
    </source>
</evidence>
<dbReference type="AlphaFoldDB" id="A0A0B5I2G3"/>
<dbReference type="RefSeq" id="WP_041130754.1">
    <property type="nucleotide sequence ID" value="NZ_CP010407.1"/>
</dbReference>
<protein>
    <recommendedName>
        <fullName evidence="3">Minor tail protein</fullName>
    </recommendedName>
</protein>
<reference evidence="1 2" key="1">
    <citation type="submission" date="2014-12" db="EMBL/GenBank/DDBJ databases">
        <title>Complete genome sequence of Streptomyces vietnamensis strain GIMV4.0001, a genetic manipulable producer of the benzoisochromanequinone antibiotic granaticin.</title>
        <authorList>
            <person name="Deng M.R."/>
            <person name="Guo J."/>
            <person name="Ma L.Y."/>
            <person name="Feng G.D."/>
            <person name="Mo C.Y."/>
            <person name="Zhu H.H."/>
        </authorList>
    </citation>
    <scope>NUCLEOTIDE SEQUENCE [LARGE SCALE GENOMIC DNA]</scope>
    <source>
        <strain evidence="2">GIMV4.0001</strain>
    </source>
</reference>
<name>A0A0B5I2G3_9ACTN</name>
<dbReference type="KEGG" id="svt:SVTN_22695"/>
<accession>A0A0B5I2G3</accession>
<organism evidence="1 2">
    <name type="scientific">Streptomyces vietnamensis</name>
    <dbReference type="NCBI Taxonomy" id="362257"/>
    <lineage>
        <taxon>Bacteria</taxon>
        <taxon>Bacillati</taxon>
        <taxon>Actinomycetota</taxon>
        <taxon>Actinomycetes</taxon>
        <taxon>Kitasatosporales</taxon>
        <taxon>Streptomycetaceae</taxon>
        <taxon>Streptomyces</taxon>
    </lineage>
</organism>
<dbReference type="EMBL" id="CP010407">
    <property type="protein sequence ID" value="AJF66761.1"/>
    <property type="molecule type" value="Genomic_DNA"/>
</dbReference>
<gene>
    <name evidence="1" type="ORF">SVTN_22695</name>
</gene>
<keyword evidence="2" id="KW-1185">Reference proteome</keyword>
<evidence type="ECO:0000313" key="2">
    <source>
        <dbReference type="Proteomes" id="UP000031774"/>
    </source>
</evidence>
<dbReference type="STRING" id="362257.SVTN_22695"/>
<sequence>MAIDTPYRAIFCDLLTDQTLDILPLRDVSFDDYIGKAGSLSGTIPIPDKAIADRVKKVREGRTAVYLERGGDLWWGGIVWTSTLQSSGRGVLTLGIQAATFDSYAGRRRIRTDITYNTPTDQVEIARRLWRELDVQTYPDAPEGEEPRRLGITFGDEIPKFQKTASWRKGDETVYLEALDQLAATENGFEHQIMVYRDPVTGRRIRQLRIGEPKIVTGATDLIFDRPGVILSYSFPYDATRGGTTALARGASTNANAAAESRPIYSTQQYASDLLADGWPLIDLSSDHNEVTDPLALDSVAATELAQSRGAVVIPSISIHLGGIVPSALLGRVARIRITDEWYSQGLDARYRIVGTKITPPERGRPDTAELYLEEA</sequence>
<dbReference type="Proteomes" id="UP000031774">
    <property type="component" value="Chromosome"/>
</dbReference>
<dbReference type="HOGENOM" id="CLU_739481_0_0_11"/>